<feature type="transmembrane region" description="Helical" evidence="1">
    <location>
        <begin position="167"/>
        <end position="185"/>
    </location>
</feature>
<keyword evidence="1" id="KW-0472">Membrane</keyword>
<dbReference type="GO" id="GO:0005886">
    <property type="term" value="C:plasma membrane"/>
    <property type="evidence" value="ECO:0007669"/>
    <property type="project" value="InterPro"/>
</dbReference>
<evidence type="ECO:0000256" key="1">
    <source>
        <dbReference type="SAM" id="Phobius"/>
    </source>
</evidence>
<feature type="transmembrane region" description="Helical" evidence="1">
    <location>
        <begin position="90"/>
        <end position="112"/>
    </location>
</feature>
<protein>
    <submittedName>
        <fullName evidence="2">Uncharacterized protein</fullName>
    </submittedName>
</protein>
<gene>
    <name evidence="2" type="ORF">AAV94_07730</name>
</gene>
<evidence type="ECO:0000313" key="2">
    <source>
        <dbReference type="EMBL" id="KKW68035.1"/>
    </source>
</evidence>
<sequence>MSATDAVIAAGISLLEASEAWKITHNDTPHSAQRPLVPPSDGGLGPANRMQVAAQMLRDALQWLRRDDGVALPADAGIWRLRAPSNPQRCVMAAMMALISSLGGSLAIILTGSFSAELTAFSMAVFALVIGSMPLPQALTPKVAIGVIADVILGALYRIGVQPYTSGWLMLVLGIAPFMIVGALAKVPGARPCMR</sequence>
<organism evidence="2 3">
    <name type="scientific">Lampropedia cohaerens</name>
    <dbReference type="NCBI Taxonomy" id="1610491"/>
    <lineage>
        <taxon>Bacteria</taxon>
        <taxon>Pseudomonadati</taxon>
        <taxon>Pseudomonadota</taxon>
        <taxon>Betaproteobacteria</taxon>
        <taxon>Burkholderiales</taxon>
        <taxon>Comamonadaceae</taxon>
        <taxon>Lampropedia</taxon>
    </lineage>
</organism>
<keyword evidence="1" id="KW-1133">Transmembrane helix</keyword>
<dbReference type="OrthoDB" id="9807111at2"/>
<comment type="caution">
    <text evidence="2">The sequence shown here is derived from an EMBL/GenBank/DDBJ whole genome shotgun (WGS) entry which is preliminary data.</text>
</comment>
<evidence type="ECO:0000313" key="3">
    <source>
        <dbReference type="Proteomes" id="UP000050580"/>
    </source>
</evidence>
<feature type="transmembrane region" description="Helical" evidence="1">
    <location>
        <begin position="143"/>
        <end position="161"/>
    </location>
</feature>
<dbReference type="AlphaFoldDB" id="A0A0U1Q0A6"/>
<reference evidence="2 3" key="1">
    <citation type="submission" date="2015-05" db="EMBL/GenBank/DDBJ databases">
        <title>Draft genome sequence of Lampropedia sp. CT6, isolated from the microbial mat of a hot water spring, located at Manikaran, India.</title>
        <authorList>
            <person name="Tripathi C."/>
            <person name="Rani P."/>
            <person name="Mahato N.K."/>
            <person name="Lal R."/>
        </authorList>
    </citation>
    <scope>NUCLEOTIDE SEQUENCE [LARGE SCALE GENOMIC DNA]</scope>
    <source>
        <strain evidence="2 3">CT6</strain>
    </source>
</reference>
<name>A0A0U1Q0A6_9BURK</name>
<proteinExistence type="predicted"/>
<keyword evidence="1" id="KW-0812">Transmembrane</keyword>
<feature type="transmembrane region" description="Helical" evidence="1">
    <location>
        <begin position="118"/>
        <end position="136"/>
    </location>
</feature>
<dbReference type="STRING" id="1610491.AAV94_07730"/>
<dbReference type="Pfam" id="PF04632">
    <property type="entry name" value="FUSC"/>
    <property type="match status" value="1"/>
</dbReference>
<keyword evidence="3" id="KW-1185">Reference proteome</keyword>
<dbReference type="InterPro" id="IPR006726">
    <property type="entry name" value="PHBA_efflux_AaeB/fusaric-R"/>
</dbReference>
<accession>A0A0U1Q0A6</accession>
<dbReference type="EMBL" id="LBNQ01000023">
    <property type="protein sequence ID" value="KKW68035.1"/>
    <property type="molecule type" value="Genomic_DNA"/>
</dbReference>
<dbReference type="GO" id="GO:0022857">
    <property type="term" value="F:transmembrane transporter activity"/>
    <property type="evidence" value="ECO:0007669"/>
    <property type="project" value="InterPro"/>
</dbReference>
<dbReference type="RefSeq" id="WP_046741737.1">
    <property type="nucleotide sequence ID" value="NZ_LBNQ01000023.1"/>
</dbReference>
<dbReference type="Proteomes" id="UP000050580">
    <property type="component" value="Unassembled WGS sequence"/>
</dbReference>